<sequence>MKKCQHPKCLGGALDPLYLASIFVKSLEGITFQLDEEMAADDDEREALQEIINNTKLSEGYLTLARDIEVMEAKSPEDIYKAGTS</sequence>
<protein>
    <submittedName>
        <fullName evidence="1">Uncharacterized protein</fullName>
    </submittedName>
</protein>
<evidence type="ECO:0000313" key="2">
    <source>
        <dbReference type="Proteomes" id="UP001060215"/>
    </source>
</evidence>
<gene>
    <name evidence="1" type="ORF">LOK49_LG12G00360</name>
</gene>
<accession>A0ACC0FRK0</accession>
<proteinExistence type="predicted"/>
<name>A0ACC0FRK0_9ERIC</name>
<reference evidence="1 2" key="1">
    <citation type="journal article" date="2022" name="Plant J.">
        <title>Chromosome-level genome of Camellia lanceoleosa provides a valuable resource for understanding genome evolution and self-incompatibility.</title>
        <authorList>
            <person name="Gong W."/>
            <person name="Xiao S."/>
            <person name="Wang L."/>
            <person name="Liao Z."/>
            <person name="Chang Y."/>
            <person name="Mo W."/>
            <person name="Hu G."/>
            <person name="Li W."/>
            <person name="Zhao G."/>
            <person name="Zhu H."/>
            <person name="Hu X."/>
            <person name="Ji K."/>
            <person name="Xiang X."/>
            <person name="Song Q."/>
            <person name="Yuan D."/>
            <person name="Jin S."/>
            <person name="Zhang L."/>
        </authorList>
    </citation>
    <scope>NUCLEOTIDE SEQUENCE [LARGE SCALE GENOMIC DNA]</scope>
    <source>
        <strain evidence="1">SQ_2022a</strain>
    </source>
</reference>
<dbReference type="Proteomes" id="UP001060215">
    <property type="component" value="Chromosome 13"/>
</dbReference>
<dbReference type="EMBL" id="CM045770">
    <property type="protein sequence ID" value="KAI7990994.1"/>
    <property type="molecule type" value="Genomic_DNA"/>
</dbReference>
<comment type="caution">
    <text evidence="1">The sequence shown here is derived from an EMBL/GenBank/DDBJ whole genome shotgun (WGS) entry which is preliminary data.</text>
</comment>
<organism evidence="1 2">
    <name type="scientific">Camellia lanceoleosa</name>
    <dbReference type="NCBI Taxonomy" id="1840588"/>
    <lineage>
        <taxon>Eukaryota</taxon>
        <taxon>Viridiplantae</taxon>
        <taxon>Streptophyta</taxon>
        <taxon>Embryophyta</taxon>
        <taxon>Tracheophyta</taxon>
        <taxon>Spermatophyta</taxon>
        <taxon>Magnoliopsida</taxon>
        <taxon>eudicotyledons</taxon>
        <taxon>Gunneridae</taxon>
        <taxon>Pentapetalae</taxon>
        <taxon>asterids</taxon>
        <taxon>Ericales</taxon>
        <taxon>Theaceae</taxon>
        <taxon>Camellia</taxon>
    </lineage>
</organism>
<keyword evidence="2" id="KW-1185">Reference proteome</keyword>
<evidence type="ECO:0000313" key="1">
    <source>
        <dbReference type="EMBL" id="KAI7990994.1"/>
    </source>
</evidence>